<feature type="region of interest" description="Disordered" evidence="1">
    <location>
        <begin position="1"/>
        <end position="26"/>
    </location>
</feature>
<proteinExistence type="predicted"/>
<organism evidence="2">
    <name type="scientific">Populus davidiana</name>
    <dbReference type="NCBI Taxonomy" id="266767"/>
    <lineage>
        <taxon>Eukaryota</taxon>
        <taxon>Viridiplantae</taxon>
        <taxon>Streptophyta</taxon>
        <taxon>Embryophyta</taxon>
        <taxon>Tracheophyta</taxon>
        <taxon>Spermatophyta</taxon>
        <taxon>Magnoliopsida</taxon>
        <taxon>eudicotyledons</taxon>
        <taxon>Gunneridae</taxon>
        <taxon>Pentapetalae</taxon>
        <taxon>rosids</taxon>
        <taxon>fabids</taxon>
        <taxon>Malpighiales</taxon>
        <taxon>Salicaceae</taxon>
        <taxon>Saliceae</taxon>
        <taxon>Populus</taxon>
    </lineage>
</organism>
<reference evidence="2" key="1">
    <citation type="submission" date="2020-03" db="EMBL/GenBank/DDBJ databases">
        <authorList>
            <person name="Zhang R."/>
        </authorList>
    </citation>
    <scope>NUCLEOTIDE SEQUENCE</scope>
</reference>
<dbReference type="AlphaFoldDB" id="A0A6M2ESI9"/>
<dbReference type="EMBL" id="GILB01005926">
    <property type="protein sequence ID" value="NUU86259.1"/>
    <property type="molecule type" value="Transcribed_RNA"/>
</dbReference>
<evidence type="ECO:0000313" key="2">
    <source>
        <dbReference type="EMBL" id="NUU86259.1"/>
    </source>
</evidence>
<accession>A0A6M2ESI9</accession>
<protein>
    <submittedName>
        <fullName evidence="2">Uncharacterized protein</fullName>
    </submittedName>
</protein>
<feature type="compositionally biased region" description="Polar residues" evidence="1">
    <location>
        <begin position="1"/>
        <end position="17"/>
    </location>
</feature>
<evidence type="ECO:0000256" key="1">
    <source>
        <dbReference type="SAM" id="MobiDB-lite"/>
    </source>
</evidence>
<sequence>MKLNSSSCLESSNQGTGSLESSDKRRKKEKSLSKLISWFQLINNLISANQQSSDFRPVSRGANITPDYKQLLISANQRSSDFRPVSRGANITIELCRISKCTTSINSEEQLGLLYCYRN</sequence>
<name>A0A6M2ESI9_9ROSI</name>